<dbReference type="eggNOG" id="ENOG502R827">
    <property type="taxonomic scope" value="Eukaryota"/>
</dbReference>
<dbReference type="EMBL" id="KB446538">
    <property type="protein sequence ID" value="EME45326.1"/>
    <property type="molecule type" value="Genomic_DNA"/>
</dbReference>
<sequence length="373" mass="39976">MGRASPLSPSSNVALLQVIVDQQHETIQGLHDAFAKERHTWGLERQHFLHRIAQLERLLRTDDHWSPAKSPTLSPSAGTDLTPAHSRALLPTIAEDVKVEPLSGRRTGAPPSIELPTITEDASAELRRESLVAFANAEGLQVTEVPTPPSNGNGVSPPPPKNRVLAGHTPLKAPRPPTPPPGNMAMDGLEDTPTRNNTHINTLLARGSVEEEDPALTGPLNMPALPHQPDATNFTLEALSKKLAQIVDHPEEGKPLVFSQKSPGLASPASPAERDSRVVSPQSQTKSNEEKPFAPLPTHQSQSEAGSNALSPTLSHMSRNTGTFSPQEVHEAKIQAEFEQGGIKLKKKTSTNFGAPFGSLAGFGPRRTSQDKA</sequence>
<dbReference type="HOGENOM" id="CLU_063595_0_0_1"/>
<reference evidence="3" key="1">
    <citation type="journal article" date="2012" name="PLoS Genet.">
        <title>The genomes of the fungal plant pathogens Cladosporium fulvum and Dothistroma septosporum reveal adaptation to different hosts and lifestyles but also signatures of common ancestry.</title>
        <authorList>
            <person name="de Wit P.J.G.M."/>
            <person name="van der Burgt A."/>
            <person name="Oekmen B."/>
            <person name="Stergiopoulos I."/>
            <person name="Abd-Elsalam K.A."/>
            <person name="Aerts A.L."/>
            <person name="Bahkali A.H."/>
            <person name="Beenen H.G."/>
            <person name="Chettri P."/>
            <person name="Cox M.P."/>
            <person name="Datema E."/>
            <person name="de Vries R.P."/>
            <person name="Dhillon B."/>
            <person name="Ganley A.R."/>
            <person name="Griffiths S.A."/>
            <person name="Guo Y."/>
            <person name="Hamelin R.C."/>
            <person name="Henrissat B."/>
            <person name="Kabir M.S."/>
            <person name="Jashni M.K."/>
            <person name="Kema G."/>
            <person name="Klaubauf S."/>
            <person name="Lapidus A."/>
            <person name="Levasseur A."/>
            <person name="Lindquist E."/>
            <person name="Mehrabi R."/>
            <person name="Ohm R.A."/>
            <person name="Owen T.J."/>
            <person name="Salamov A."/>
            <person name="Schwelm A."/>
            <person name="Schijlen E."/>
            <person name="Sun H."/>
            <person name="van den Burg H.A."/>
            <person name="van Ham R.C.H.J."/>
            <person name="Zhang S."/>
            <person name="Goodwin S.B."/>
            <person name="Grigoriev I.V."/>
            <person name="Collemare J."/>
            <person name="Bradshaw R.E."/>
        </authorList>
    </citation>
    <scope>NUCLEOTIDE SEQUENCE [LARGE SCALE GENOMIC DNA]</scope>
    <source>
        <strain evidence="3">NZE10 / CBS 128990</strain>
    </source>
</reference>
<evidence type="ECO:0000256" key="1">
    <source>
        <dbReference type="SAM" id="MobiDB-lite"/>
    </source>
</evidence>
<name>N1PPH5_DOTSN</name>
<reference evidence="2 3" key="2">
    <citation type="journal article" date="2012" name="PLoS Pathog.">
        <title>Diverse lifestyles and strategies of plant pathogenesis encoded in the genomes of eighteen Dothideomycetes fungi.</title>
        <authorList>
            <person name="Ohm R.A."/>
            <person name="Feau N."/>
            <person name="Henrissat B."/>
            <person name="Schoch C.L."/>
            <person name="Horwitz B.A."/>
            <person name="Barry K.W."/>
            <person name="Condon B.J."/>
            <person name="Copeland A.C."/>
            <person name="Dhillon B."/>
            <person name="Glaser F."/>
            <person name="Hesse C.N."/>
            <person name="Kosti I."/>
            <person name="LaButti K."/>
            <person name="Lindquist E.A."/>
            <person name="Lucas S."/>
            <person name="Salamov A.A."/>
            <person name="Bradshaw R.E."/>
            <person name="Ciuffetti L."/>
            <person name="Hamelin R.C."/>
            <person name="Kema G.H.J."/>
            <person name="Lawrence C."/>
            <person name="Scott J.A."/>
            <person name="Spatafora J.W."/>
            <person name="Turgeon B.G."/>
            <person name="de Wit P.J.G.M."/>
            <person name="Zhong S."/>
            <person name="Goodwin S.B."/>
            <person name="Grigoriev I.V."/>
        </authorList>
    </citation>
    <scope>NUCLEOTIDE SEQUENCE [LARGE SCALE GENOMIC DNA]</scope>
    <source>
        <strain evidence="3">NZE10 / CBS 128990</strain>
    </source>
</reference>
<gene>
    <name evidence="2" type="ORF">DOTSEDRAFT_87703</name>
</gene>
<evidence type="ECO:0000313" key="2">
    <source>
        <dbReference type="EMBL" id="EME45326.1"/>
    </source>
</evidence>
<feature type="region of interest" description="Disordered" evidence="1">
    <location>
        <begin position="254"/>
        <end position="373"/>
    </location>
</feature>
<dbReference type="AlphaFoldDB" id="N1PPH5"/>
<evidence type="ECO:0000313" key="3">
    <source>
        <dbReference type="Proteomes" id="UP000016933"/>
    </source>
</evidence>
<protein>
    <submittedName>
        <fullName evidence="2">Uncharacterized protein</fullName>
    </submittedName>
</protein>
<feature type="compositionally biased region" description="Polar residues" evidence="1">
    <location>
        <begin position="298"/>
        <end position="326"/>
    </location>
</feature>
<dbReference type="OMA" id="NKLHAGH"/>
<feature type="region of interest" description="Disordered" evidence="1">
    <location>
        <begin position="143"/>
        <end position="181"/>
    </location>
</feature>
<proteinExistence type="predicted"/>
<dbReference type="OrthoDB" id="3784117at2759"/>
<keyword evidence="3" id="KW-1185">Reference proteome</keyword>
<accession>N1PPH5</accession>
<dbReference type="Proteomes" id="UP000016933">
    <property type="component" value="Unassembled WGS sequence"/>
</dbReference>
<organism evidence="2 3">
    <name type="scientific">Dothistroma septosporum (strain NZE10 / CBS 128990)</name>
    <name type="common">Red band needle blight fungus</name>
    <name type="synonym">Mycosphaerella pini</name>
    <dbReference type="NCBI Taxonomy" id="675120"/>
    <lineage>
        <taxon>Eukaryota</taxon>
        <taxon>Fungi</taxon>
        <taxon>Dikarya</taxon>
        <taxon>Ascomycota</taxon>
        <taxon>Pezizomycotina</taxon>
        <taxon>Dothideomycetes</taxon>
        <taxon>Dothideomycetidae</taxon>
        <taxon>Mycosphaerellales</taxon>
        <taxon>Mycosphaerellaceae</taxon>
        <taxon>Dothistroma</taxon>
    </lineage>
</organism>